<comment type="similarity">
    <text evidence="1">Belongs to the TonB-dependent receptor family.</text>
</comment>
<dbReference type="InterPro" id="IPR023997">
    <property type="entry name" value="TonB-dep_OMP_SusC/RagA_CS"/>
</dbReference>
<keyword evidence="1" id="KW-0812">Transmembrane</keyword>
<proteinExistence type="inferred from homology"/>
<keyword evidence="3" id="KW-0675">Receptor</keyword>
<protein>
    <submittedName>
        <fullName evidence="3">TonB-dependent receptor</fullName>
    </submittedName>
</protein>
<dbReference type="SUPFAM" id="SSF49464">
    <property type="entry name" value="Carboxypeptidase regulatory domain-like"/>
    <property type="match status" value="1"/>
</dbReference>
<dbReference type="Pfam" id="PF07715">
    <property type="entry name" value="Plug"/>
    <property type="match status" value="1"/>
</dbReference>
<evidence type="ECO:0000259" key="2">
    <source>
        <dbReference type="Pfam" id="PF07715"/>
    </source>
</evidence>
<accession>A0A921SV15</accession>
<dbReference type="Gene3D" id="2.170.130.10">
    <property type="entry name" value="TonB-dependent receptor, plug domain"/>
    <property type="match status" value="1"/>
</dbReference>
<name>A0A921SV15_9BACT</name>
<evidence type="ECO:0000256" key="1">
    <source>
        <dbReference type="PROSITE-ProRule" id="PRU01360"/>
    </source>
</evidence>
<dbReference type="Gene3D" id="2.60.40.1120">
    <property type="entry name" value="Carboxypeptidase-like, regulatory domain"/>
    <property type="match status" value="1"/>
</dbReference>
<sequence length="1001" mass="111285">MSFHSSAQSSTTRVLKGQVLEEGTDLPLIGANIWLNETSVGTVTDIDGNFSLNIPAGRSVVLTISYIGYESKEQVVNATDENIKVMLSVGSGVLDEIQVIGYGTQRKESVIGSISTIKPSELSAPTGSISTNLAGKLGGVVSVQRTGEPGASSEFWIRGISTFGANKTPLILVDGVERSLDLLDPEEIESFSILKDATATAVYGVRGANGVILITTRRGKEGKPKISVKAEMGRLEATKIPEMANSVDYAEMYNEMIGYNYYSQEVIDAYRYGTDPDLYPNVNWINAVFKDYAINNRVTASVTGGGSIARYFISGSFYNEGGIFRTDPNSSYNANPNYKRYNFRSNLDVNLSPSTILSLTLGGFLQQQRTPADQASIWKSAFVLSPNTFPIKYSNGYWAGKSEIRNPYYLVTQAGYNKSWKSILNSVISLEQDFSNIITKGLKMNVKFSFDTDSYHNNKYTRQDDIYFASGRDENGALIFDKPEISKGGPWFSQSSSGSNATYLEGSINYNRLFGKHRVGALLLYNQRIYNETASSSIKSLPYKTQGLAGRVTYDFDNRYFIEGNFGYNGSENFASGHRVGFFPSGAIGWYVSNERFFQPLTDVISKLKLKASIGQVGNDKIGGDVRFIYLGTVTGTGSYVYGTNYTSSSGERVDEVPNPNVSWEVSTKQNYGIELGLFNKIDIQADWFNDTRDHIFVRDNNIPSYVGLSTVPMVNVGKMKSWGFDSSLEYNQMFGDLFVSVRGTFTYASNVILENGDPDNKYPYMNTKGQKIYQNKGFVALGLFESQEEIDRSPIQFSEAMHSTLRPGDIKYQDINGDGMIDDYDIVPIGYSDIPEITYGIGASLGWKGIDFSFFFQGTGRVTCFEQGQTLNPFTSGYADNDGFHKDVVGNYWSESNPDPNARYPRLSNVEYSNNNNTKTSTFWQRDASYIRLKNIEIGYTFPKVWTNKFHVQTLRLFASGINVLTFAKELRLYDPELGTTDGQKYPPTRVFNIGLNINF</sequence>
<feature type="domain" description="TonB-dependent receptor plug" evidence="2">
    <location>
        <begin position="107"/>
        <end position="211"/>
    </location>
</feature>
<dbReference type="AlphaFoldDB" id="A0A921SV15"/>
<dbReference type="GO" id="GO:0009279">
    <property type="term" value="C:cell outer membrane"/>
    <property type="evidence" value="ECO:0007669"/>
    <property type="project" value="UniProtKB-SubCell"/>
</dbReference>
<reference evidence="3" key="2">
    <citation type="submission" date="2021-09" db="EMBL/GenBank/DDBJ databases">
        <authorList>
            <person name="Gilroy R."/>
        </authorList>
    </citation>
    <scope>NUCLEOTIDE SEQUENCE</scope>
    <source>
        <strain evidence="3">CHK121-7720</strain>
    </source>
</reference>
<dbReference type="InterPro" id="IPR023996">
    <property type="entry name" value="TonB-dep_OMP_SusC/RagA"/>
</dbReference>
<evidence type="ECO:0000313" key="4">
    <source>
        <dbReference type="Proteomes" id="UP000757103"/>
    </source>
</evidence>
<gene>
    <name evidence="3" type="ORF">K8U91_05170</name>
</gene>
<dbReference type="InterPro" id="IPR008969">
    <property type="entry name" value="CarboxyPept-like_regulatory"/>
</dbReference>
<dbReference type="NCBIfam" id="TIGR04056">
    <property type="entry name" value="OMP_RagA_SusC"/>
    <property type="match status" value="1"/>
</dbReference>
<dbReference type="SUPFAM" id="SSF56935">
    <property type="entry name" value="Porins"/>
    <property type="match status" value="1"/>
</dbReference>
<keyword evidence="1" id="KW-1134">Transmembrane beta strand</keyword>
<reference evidence="3" key="1">
    <citation type="journal article" date="2021" name="PeerJ">
        <title>Extensive microbial diversity within the chicken gut microbiome revealed by metagenomics and culture.</title>
        <authorList>
            <person name="Gilroy R."/>
            <person name="Ravi A."/>
            <person name="Getino M."/>
            <person name="Pursley I."/>
            <person name="Horton D.L."/>
            <person name="Alikhan N.F."/>
            <person name="Baker D."/>
            <person name="Gharbi K."/>
            <person name="Hall N."/>
            <person name="Watson M."/>
            <person name="Adriaenssens E.M."/>
            <person name="Foster-Nyarko E."/>
            <person name="Jarju S."/>
            <person name="Secka A."/>
            <person name="Antonio M."/>
            <person name="Oren A."/>
            <person name="Chaudhuri R.R."/>
            <person name="La Ragione R."/>
            <person name="Hildebrand F."/>
            <person name="Pallen M.J."/>
        </authorList>
    </citation>
    <scope>NUCLEOTIDE SEQUENCE</scope>
    <source>
        <strain evidence="3">CHK121-7720</strain>
    </source>
</reference>
<dbReference type="EMBL" id="DYUD01000016">
    <property type="protein sequence ID" value="HJG88852.1"/>
    <property type="molecule type" value="Genomic_DNA"/>
</dbReference>
<comment type="subcellular location">
    <subcellularLocation>
        <location evidence="1">Cell outer membrane</location>
        <topology evidence="1">Multi-pass membrane protein</topology>
    </subcellularLocation>
</comment>
<organism evidence="3 4">
    <name type="scientific">Barnesiella viscericola</name>
    <dbReference type="NCBI Taxonomy" id="397865"/>
    <lineage>
        <taxon>Bacteria</taxon>
        <taxon>Pseudomonadati</taxon>
        <taxon>Bacteroidota</taxon>
        <taxon>Bacteroidia</taxon>
        <taxon>Bacteroidales</taxon>
        <taxon>Barnesiellaceae</taxon>
        <taxon>Barnesiella</taxon>
    </lineage>
</organism>
<dbReference type="Proteomes" id="UP000757103">
    <property type="component" value="Unassembled WGS sequence"/>
</dbReference>
<dbReference type="InterPro" id="IPR039426">
    <property type="entry name" value="TonB-dep_rcpt-like"/>
</dbReference>
<dbReference type="PROSITE" id="PS52016">
    <property type="entry name" value="TONB_DEPENDENT_REC_3"/>
    <property type="match status" value="1"/>
</dbReference>
<evidence type="ECO:0000313" key="3">
    <source>
        <dbReference type="EMBL" id="HJG88852.1"/>
    </source>
</evidence>
<comment type="caution">
    <text evidence="3">The sequence shown here is derived from an EMBL/GenBank/DDBJ whole genome shotgun (WGS) entry which is preliminary data.</text>
</comment>
<keyword evidence="1" id="KW-0998">Cell outer membrane</keyword>
<dbReference type="InterPro" id="IPR037066">
    <property type="entry name" value="Plug_dom_sf"/>
</dbReference>
<keyword evidence="1" id="KW-0472">Membrane</keyword>
<dbReference type="FunFam" id="2.170.130.10:FF:000003">
    <property type="entry name" value="SusC/RagA family TonB-linked outer membrane protein"/>
    <property type="match status" value="1"/>
</dbReference>
<dbReference type="RefSeq" id="WP_272960421.1">
    <property type="nucleotide sequence ID" value="NZ_CAKMIC010000016.1"/>
</dbReference>
<dbReference type="NCBIfam" id="TIGR04057">
    <property type="entry name" value="SusC_RagA_signa"/>
    <property type="match status" value="1"/>
</dbReference>
<dbReference type="Pfam" id="PF13715">
    <property type="entry name" value="CarbopepD_reg_2"/>
    <property type="match status" value="1"/>
</dbReference>
<dbReference type="InterPro" id="IPR012910">
    <property type="entry name" value="Plug_dom"/>
</dbReference>
<keyword evidence="1" id="KW-0813">Transport</keyword>